<keyword evidence="2" id="KW-1185">Reference proteome</keyword>
<reference evidence="1 2" key="1">
    <citation type="journal article" date="2016" name="Microbiol. Immunol.">
        <title>Complete genome sequence of Streptococcus troglodytae TKU31 isolated from the oral cavity of a chimpanzee (Pan troglodytes).</title>
        <authorList>
            <person name="Okamoto M."/>
            <person name="Naito M."/>
            <person name="Miyanohara M."/>
            <person name="Imai S."/>
            <person name="Nomura Y."/>
            <person name="Saito W."/>
            <person name="Momoi Y."/>
            <person name="Takada K."/>
            <person name="Miyabe-Nishiwaki T."/>
            <person name="Tomonaga M."/>
            <person name="Hanada N."/>
        </authorList>
    </citation>
    <scope>NUCLEOTIDE SEQUENCE [LARGE SCALE GENOMIC DNA]</scope>
    <source>
        <strain evidence="2">TKU 31</strain>
    </source>
</reference>
<name>A0A1L7LI78_9STRE</name>
<protein>
    <submittedName>
        <fullName evidence="1">Signal peptide containing protein</fullName>
    </submittedName>
</protein>
<gene>
    <name evidence="1" type="ORF">SRT_06400</name>
</gene>
<dbReference type="AlphaFoldDB" id="A0A1L7LI78"/>
<proteinExistence type="predicted"/>
<organism evidence="1 2">
    <name type="scientific">Streptococcus troglodytae</name>
    <dbReference type="NCBI Taxonomy" id="1111760"/>
    <lineage>
        <taxon>Bacteria</taxon>
        <taxon>Bacillati</taxon>
        <taxon>Bacillota</taxon>
        <taxon>Bacilli</taxon>
        <taxon>Lactobacillales</taxon>
        <taxon>Streptococcaceae</taxon>
        <taxon>Streptococcus</taxon>
    </lineage>
</organism>
<dbReference type="KEGG" id="strg:SRT_06400"/>
<dbReference type="Proteomes" id="UP000217758">
    <property type="component" value="Chromosome"/>
</dbReference>
<evidence type="ECO:0000313" key="1">
    <source>
        <dbReference type="EMBL" id="BAQ23901.1"/>
    </source>
</evidence>
<evidence type="ECO:0000313" key="2">
    <source>
        <dbReference type="Proteomes" id="UP000217758"/>
    </source>
</evidence>
<dbReference type="Pfam" id="PF11240">
    <property type="entry name" value="DUF3042"/>
    <property type="match status" value="1"/>
</dbReference>
<dbReference type="EMBL" id="AP014612">
    <property type="protein sequence ID" value="BAQ23901.1"/>
    <property type="molecule type" value="Genomic_DNA"/>
</dbReference>
<dbReference type="InterPro" id="IPR021402">
    <property type="entry name" value="DUF3042"/>
</dbReference>
<sequence>MAKKHAFARGLATGVIGTAATVAGAVFAVKKTIIDPEEKKQLSLKKTVKKLPAAVSHVN</sequence>
<accession>A0A1L7LI78</accession>